<keyword evidence="3" id="KW-1185">Reference proteome</keyword>
<dbReference type="Proteomes" id="UP000499080">
    <property type="component" value="Unassembled WGS sequence"/>
</dbReference>
<name>A0A4Y2V796_ARAVE</name>
<feature type="compositionally biased region" description="Basic and acidic residues" evidence="1">
    <location>
        <begin position="31"/>
        <end position="49"/>
    </location>
</feature>
<proteinExistence type="predicted"/>
<sequence length="115" mass="12757">MRPSSHVRQDAKLPSTPVGLGLGGRRQAKRSPKDSARAEPKREENDPRLAHPLKYRHRETRHGDVRPPFSIGQKSEMDGIPISLTPTPKNSPSCLKGRPEMKQQVNPANGDLLLP</sequence>
<organism evidence="2 3">
    <name type="scientific">Araneus ventricosus</name>
    <name type="common">Orbweaver spider</name>
    <name type="synonym">Epeira ventricosa</name>
    <dbReference type="NCBI Taxonomy" id="182803"/>
    <lineage>
        <taxon>Eukaryota</taxon>
        <taxon>Metazoa</taxon>
        <taxon>Ecdysozoa</taxon>
        <taxon>Arthropoda</taxon>
        <taxon>Chelicerata</taxon>
        <taxon>Arachnida</taxon>
        <taxon>Araneae</taxon>
        <taxon>Araneomorphae</taxon>
        <taxon>Entelegynae</taxon>
        <taxon>Araneoidea</taxon>
        <taxon>Araneidae</taxon>
        <taxon>Araneus</taxon>
    </lineage>
</organism>
<dbReference type="EMBL" id="BGPR01043664">
    <property type="protein sequence ID" value="GBO20294.1"/>
    <property type="molecule type" value="Genomic_DNA"/>
</dbReference>
<gene>
    <name evidence="2" type="ORF">AVEN_197182_1</name>
</gene>
<feature type="region of interest" description="Disordered" evidence="1">
    <location>
        <begin position="1"/>
        <end position="115"/>
    </location>
</feature>
<protein>
    <submittedName>
        <fullName evidence="2">Uncharacterized protein</fullName>
    </submittedName>
</protein>
<comment type="caution">
    <text evidence="2">The sequence shown here is derived from an EMBL/GenBank/DDBJ whole genome shotgun (WGS) entry which is preliminary data.</text>
</comment>
<evidence type="ECO:0000313" key="2">
    <source>
        <dbReference type="EMBL" id="GBO20294.1"/>
    </source>
</evidence>
<accession>A0A4Y2V796</accession>
<dbReference type="AlphaFoldDB" id="A0A4Y2V796"/>
<feature type="compositionally biased region" description="Basic residues" evidence="1">
    <location>
        <begin position="51"/>
        <end position="60"/>
    </location>
</feature>
<evidence type="ECO:0000313" key="3">
    <source>
        <dbReference type="Proteomes" id="UP000499080"/>
    </source>
</evidence>
<feature type="compositionally biased region" description="Polar residues" evidence="1">
    <location>
        <begin position="84"/>
        <end position="93"/>
    </location>
</feature>
<evidence type="ECO:0000256" key="1">
    <source>
        <dbReference type="SAM" id="MobiDB-lite"/>
    </source>
</evidence>
<reference evidence="2 3" key="1">
    <citation type="journal article" date="2019" name="Sci. Rep.">
        <title>Orb-weaving spider Araneus ventricosus genome elucidates the spidroin gene catalogue.</title>
        <authorList>
            <person name="Kono N."/>
            <person name="Nakamura H."/>
            <person name="Ohtoshi R."/>
            <person name="Moran D.A.P."/>
            <person name="Shinohara A."/>
            <person name="Yoshida Y."/>
            <person name="Fujiwara M."/>
            <person name="Mori M."/>
            <person name="Tomita M."/>
            <person name="Arakawa K."/>
        </authorList>
    </citation>
    <scope>NUCLEOTIDE SEQUENCE [LARGE SCALE GENOMIC DNA]</scope>
</reference>